<evidence type="ECO:0000313" key="8">
    <source>
        <dbReference type="Proteomes" id="UP000054350"/>
    </source>
</evidence>
<dbReference type="GO" id="GO:0046872">
    <property type="term" value="F:metal ion binding"/>
    <property type="evidence" value="ECO:0007669"/>
    <property type="project" value="UniProtKB-KW"/>
</dbReference>
<protein>
    <recommendedName>
        <fullName evidence="6">PDEase domain-containing protein</fullName>
    </recommendedName>
</protein>
<dbReference type="OrthoDB" id="546632at2759"/>
<feature type="transmembrane region" description="Helical" evidence="5">
    <location>
        <begin position="176"/>
        <end position="197"/>
    </location>
</feature>
<evidence type="ECO:0000256" key="5">
    <source>
        <dbReference type="SAM" id="Phobius"/>
    </source>
</evidence>
<feature type="transmembrane region" description="Helical" evidence="5">
    <location>
        <begin position="305"/>
        <end position="323"/>
    </location>
</feature>
<feature type="transmembrane region" description="Helical" evidence="5">
    <location>
        <begin position="275"/>
        <end position="293"/>
    </location>
</feature>
<dbReference type="eggNOG" id="KOG3689">
    <property type="taxonomic scope" value="Eukaryota"/>
</dbReference>
<dbReference type="STRING" id="578462.A0A0L0SL38"/>
<dbReference type="Proteomes" id="UP000054350">
    <property type="component" value="Unassembled WGS sequence"/>
</dbReference>
<dbReference type="InterPro" id="IPR036971">
    <property type="entry name" value="PDEase_catalytic_dom_sf"/>
</dbReference>
<keyword evidence="1 3" id="KW-0479">Metal-binding</keyword>
<feature type="transmembrane region" description="Helical" evidence="5">
    <location>
        <begin position="329"/>
        <end position="348"/>
    </location>
</feature>
<evidence type="ECO:0000256" key="2">
    <source>
        <dbReference type="ARBA" id="ARBA00022801"/>
    </source>
</evidence>
<feature type="domain" description="PDEase" evidence="6">
    <location>
        <begin position="561"/>
        <end position="745"/>
    </location>
</feature>
<keyword evidence="2" id="KW-0378">Hydrolase</keyword>
<feature type="transmembrane region" description="Helical" evidence="5">
    <location>
        <begin position="217"/>
        <end position="237"/>
    </location>
</feature>
<evidence type="ECO:0000256" key="1">
    <source>
        <dbReference type="ARBA" id="ARBA00022723"/>
    </source>
</evidence>
<keyword evidence="5" id="KW-0472">Membrane</keyword>
<dbReference type="VEuPathDB" id="FungiDB:AMAG_18949"/>
<dbReference type="InterPro" id="IPR023088">
    <property type="entry name" value="PDEase"/>
</dbReference>
<proteinExistence type="predicted"/>
<dbReference type="PROSITE" id="PS51845">
    <property type="entry name" value="PDEASE_I_2"/>
    <property type="match status" value="1"/>
</dbReference>
<feature type="compositionally biased region" description="Polar residues" evidence="4">
    <location>
        <begin position="507"/>
        <end position="526"/>
    </location>
</feature>
<reference evidence="8" key="2">
    <citation type="submission" date="2009-11" db="EMBL/GenBank/DDBJ databases">
        <title>The Genome Sequence of Allomyces macrogynus strain ATCC 38327.</title>
        <authorList>
            <consortium name="The Broad Institute Genome Sequencing Platform"/>
            <person name="Russ C."/>
            <person name="Cuomo C."/>
            <person name="Shea T."/>
            <person name="Young S.K."/>
            <person name="Zeng Q."/>
            <person name="Koehrsen M."/>
            <person name="Haas B."/>
            <person name="Borodovsky M."/>
            <person name="Guigo R."/>
            <person name="Alvarado L."/>
            <person name="Berlin A."/>
            <person name="Borenstein D."/>
            <person name="Chen Z."/>
            <person name="Engels R."/>
            <person name="Freedman E."/>
            <person name="Gellesch M."/>
            <person name="Goldberg J."/>
            <person name="Griggs A."/>
            <person name="Gujja S."/>
            <person name="Heiman D."/>
            <person name="Hepburn T."/>
            <person name="Howarth C."/>
            <person name="Jen D."/>
            <person name="Larson L."/>
            <person name="Lewis B."/>
            <person name="Mehta T."/>
            <person name="Park D."/>
            <person name="Pearson M."/>
            <person name="Roberts A."/>
            <person name="Saif S."/>
            <person name="Shenoy N."/>
            <person name="Sisk P."/>
            <person name="Stolte C."/>
            <person name="Sykes S."/>
            <person name="Walk T."/>
            <person name="White J."/>
            <person name="Yandava C."/>
            <person name="Burger G."/>
            <person name="Gray M.W."/>
            <person name="Holland P.W.H."/>
            <person name="King N."/>
            <person name="Lang F.B.F."/>
            <person name="Roger A.J."/>
            <person name="Ruiz-Trillo I."/>
            <person name="Lander E."/>
            <person name="Nusbaum C."/>
        </authorList>
    </citation>
    <scope>NUCLEOTIDE SEQUENCE [LARGE SCALE GENOMIC DNA]</scope>
    <source>
        <strain evidence="8">ATCC 38327</strain>
    </source>
</reference>
<feature type="binding site" evidence="3">
    <location>
        <position position="652"/>
    </location>
    <ligand>
        <name>Zn(2+)</name>
        <dbReference type="ChEBI" id="CHEBI:29105"/>
        <label>1</label>
    </ligand>
</feature>
<feature type="transmembrane region" description="Helical" evidence="5">
    <location>
        <begin position="249"/>
        <end position="269"/>
    </location>
</feature>
<dbReference type="Gene3D" id="1.10.1300.10">
    <property type="entry name" value="3'5'-cyclic nucleotide phosphodiesterase, catalytic domain"/>
    <property type="match status" value="1"/>
</dbReference>
<feature type="region of interest" description="Disordered" evidence="4">
    <location>
        <begin position="780"/>
        <end position="831"/>
    </location>
</feature>
<dbReference type="EMBL" id="GG745341">
    <property type="protein sequence ID" value="KNE63099.1"/>
    <property type="molecule type" value="Genomic_DNA"/>
</dbReference>
<dbReference type="InterPro" id="IPR002073">
    <property type="entry name" value="PDEase_catalytic_dom"/>
</dbReference>
<gene>
    <name evidence="7" type="ORF">AMAG_18949</name>
</gene>
<evidence type="ECO:0000313" key="7">
    <source>
        <dbReference type="EMBL" id="KNE63099.1"/>
    </source>
</evidence>
<dbReference type="AlphaFoldDB" id="A0A0L0SL38"/>
<evidence type="ECO:0000259" key="6">
    <source>
        <dbReference type="PROSITE" id="PS51845"/>
    </source>
</evidence>
<dbReference type="PANTHER" id="PTHR11347">
    <property type="entry name" value="CYCLIC NUCLEOTIDE PHOSPHODIESTERASE"/>
    <property type="match status" value="1"/>
</dbReference>
<feature type="region of interest" description="Disordered" evidence="4">
    <location>
        <begin position="489"/>
        <end position="526"/>
    </location>
</feature>
<keyword evidence="5" id="KW-0812">Transmembrane</keyword>
<sequence>MYQPPSSTPTANLTPGTSGHVVPATTHGAPSVGSISPQPPPRRGSTPAILTAPMGRRGSIAKYAAANVPAAVQHSQPTVGAAGRVSPDAAGVTYSVRTPLPDRRASIRARSIKHDKEGKEYAASTLEQHRNSFAPTHVRAEFASKVYPWLLYFVEPTAETEYERDFSEKHIWSWRVYVMIGAIGHLVLACLNNALPLANRSWWGATTSITATSPQHVAVPGIMMAMYLLVLALSFRISEKRLAQCLHPFAALIFITNTLLGATLYAVVLRPPATFFEPAFLYVVATTTTSLLLRLRYLVVLSCSLASWILFMVAGAIACPWPAYPVQDYVFVGLLTFLVLGTVTAFAFESERRARYDFFASQYYVSGSTRLMQQLAVARAAAGGAMAMSVDLDSPLEKALVMVRAMAHDPALSAAQAETLQAVLRLLQSSNVLVPDLQSQLDRAAIDAEQQSWLFSEVAPRRSQILPQVLSRRQLPGVGSTVIQSNAISESGAALPSGTPIPMPGTSPRSGAATTGGTVARNSTPPKMTMTASQLILHHECGLEWDAASKCVQALRISGNATLYNDRSVLENHHLASAFAVLKQDEYNFTAEWTQEARKDFRALVVDLVLATDLQQHLALLGSFKARIEHFNPASNKDDRQVLWKIIIKASDVSNPSKELGLYLEWTQRIMAEFFAQGDEERRLGLPISPFMDRHAANYPGCQLGFIGFICKPLYESVHQVCPIPVQMAHLRSNVEFWEQRKAAGITSVMRVTPPPIAETPVTAERDTVRSASRLDVFEDADGDMKKLGGDAPLVPESAGQSTGAIPSRGEPDSSESARLLVNKGPGQPGV</sequence>
<dbReference type="SUPFAM" id="SSF109604">
    <property type="entry name" value="HD-domain/PDEase-like"/>
    <property type="match status" value="1"/>
</dbReference>
<keyword evidence="5" id="KW-1133">Transmembrane helix</keyword>
<evidence type="ECO:0000256" key="3">
    <source>
        <dbReference type="PIRSR" id="PIRSR623088-3"/>
    </source>
</evidence>
<feature type="region of interest" description="Disordered" evidence="4">
    <location>
        <begin position="1"/>
        <end position="51"/>
    </location>
</feature>
<evidence type="ECO:0000256" key="4">
    <source>
        <dbReference type="SAM" id="MobiDB-lite"/>
    </source>
</evidence>
<name>A0A0L0SL38_ALLM3</name>
<keyword evidence="8" id="KW-1185">Reference proteome</keyword>
<dbReference type="GO" id="GO:0004114">
    <property type="term" value="F:3',5'-cyclic-nucleotide phosphodiesterase activity"/>
    <property type="evidence" value="ECO:0007669"/>
    <property type="project" value="InterPro"/>
</dbReference>
<dbReference type="Pfam" id="PF00233">
    <property type="entry name" value="PDEase_I"/>
    <property type="match status" value="1"/>
</dbReference>
<feature type="compositionally biased region" description="Polar residues" evidence="4">
    <location>
        <begin position="1"/>
        <end position="17"/>
    </location>
</feature>
<organism evidence="7 8">
    <name type="scientific">Allomyces macrogynus (strain ATCC 38327)</name>
    <name type="common">Allomyces javanicus var. macrogynus</name>
    <dbReference type="NCBI Taxonomy" id="578462"/>
    <lineage>
        <taxon>Eukaryota</taxon>
        <taxon>Fungi</taxon>
        <taxon>Fungi incertae sedis</taxon>
        <taxon>Blastocladiomycota</taxon>
        <taxon>Blastocladiomycetes</taxon>
        <taxon>Blastocladiales</taxon>
        <taxon>Blastocladiaceae</taxon>
        <taxon>Allomyces</taxon>
    </lineage>
</organism>
<accession>A0A0L0SL38</accession>
<reference evidence="7 8" key="1">
    <citation type="submission" date="2009-11" db="EMBL/GenBank/DDBJ databases">
        <title>Annotation of Allomyces macrogynus ATCC 38327.</title>
        <authorList>
            <consortium name="The Broad Institute Genome Sequencing Platform"/>
            <person name="Russ C."/>
            <person name="Cuomo C."/>
            <person name="Burger G."/>
            <person name="Gray M.W."/>
            <person name="Holland P.W.H."/>
            <person name="King N."/>
            <person name="Lang F.B.F."/>
            <person name="Roger A.J."/>
            <person name="Ruiz-Trillo I."/>
            <person name="Young S.K."/>
            <person name="Zeng Q."/>
            <person name="Gargeya S."/>
            <person name="Fitzgerald M."/>
            <person name="Haas B."/>
            <person name="Abouelleil A."/>
            <person name="Alvarado L."/>
            <person name="Arachchi H.M."/>
            <person name="Berlin A."/>
            <person name="Chapman S.B."/>
            <person name="Gearin G."/>
            <person name="Goldberg J."/>
            <person name="Griggs A."/>
            <person name="Gujja S."/>
            <person name="Hansen M."/>
            <person name="Heiman D."/>
            <person name="Howarth C."/>
            <person name="Larimer J."/>
            <person name="Lui A."/>
            <person name="MacDonald P.J.P."/>
            <person name="McCowen C."/>
            <person name="Montmayeur A."/>
            <person name="Murphy C."/>
            <person name="Neiman D."/>
            <person name="Pearson M."/>
            <person name="Priest M."/>
            <person name="Roberts A."/>
            <person name="Saif S."/>
            <person name="Shea T."/>
            <person name="Sisk P."/>
            <person name="Stolte C."/>
            <person name="Sykes S."/>
            <person name="Wortman J."/>
            <person name="Nusbaum C."/>
            <person name="Birren B."/>
        </authorList>
    </citation>
    <scope>NUCLEOTIDE SEQUENCE [LARGE SCALE GENOMIC DNA]</scope>
    <source>
        <strain evidence="7 8">ATCC 38327</strain>
    </source>
</reference>
<dbReference type="GO" id="GO:0007165">
    <property type="term" value="P:signal transduction"/>
    <property type="evidence" value="ECO:0007669"/>
    <property type="project" value="InterPro"/>
</dbReference>
<dbReference type="PRINTS" id="PR00387">
    <property type="entry name" value="PDIESTERASE1"/>
</dbReference>